<feature type="compositionally biased region" description="Gly residues" evidence="1">
    <location>
        <begin position="79"/>
        <end position="89"/>
    </location>
</feature>
<reference evidence="2" key="1">
    <citation type="journal article" date="2009" name="PLoS Genet.">
        <title>Sequencing, mapping, and analysis of 27,455 maize full-length cDNAs.</title>
        <authorList>
            <person name="Soderlund C."/>
            <person name="Descour A."/>
            <person name="Kudrna D."/>
            <person name="Bomhoff M."/>
            <person name="Boyd L."/>
            <person name="Currie J."/>
            <person name="Angelova A."/>
            <person name="Collura K."/>
            <person name="Wissotski M."/>
            <person name="Ashley E."/>
            <person name="Morrow D."/>
            <person name="Fernandes J."/>
            <person name="Walbot V."/>
            <person name="Yu Y."/>
        </authorList>
    </citation>
    <scope>NUCLEOTIDE SEQUENCE</scope>
    <source>
        <strain evidence="2">B73</strain>
    </source>
</reference>
<sequence>MHGVAGRQGAQVRGVRELRQFRAHATRSAHAARHGACRMPLTCALARQGRRLPARRRQGLAKREYRRRRRRRQQVSGGARVGAPGGHPGPSGHWRLRDALWMGLHHGGCCSRCAHGNLALFRRAIYQRAAHRARAWRWGVRRCDEANRKCFECYY</sequence>
<evidence type="ECO:0000313" key="2">
    <source>
        <dbReference type="EMBL" id="ACF87505.1"/>
    </source>
</evidence>
<protein>
    <submittedName>
        <fullName evidence="2">Uncharacterized protein</fullName>
    </submittedName>
</protein>
<feature type="compositionally biased region" description="Basic residues" evidence="1">
    <location>
        <begin position="57"/>
        <end position="73"/>
    </location>
</feature>
<dbReference type="AlphaFoldDB" id="B4FZG2"/>
<evidence type="ECO:0000256" key="1">
    <source>
        <dbReference type="SAM" id="MobiDB-lite"/>
    </source>
</evidence>
<organism evidence="2">
    <name type="scientific">Zea mays</name>
    <name type="common">Maize</name>
    <dbReference type="NCBI Taxonomy" id="4577"/>
    <lineage>
        <taxon>Eukaryota</taxon>
        <taxon>Viridiplantae</taxon>
        <taxon>Streptophyta</taxon>
        <taxon>Embryophyta</taxon>
        <taxon>Tracheophyta</taxon>
        <taxon>Spermatophyta</taxon>
        <taxon>Magnoliopsida</taxon>
        <taxon>Liliopsida</taxon>
        <taxon>Poales</taxon>
        <taxon>Poaceae</taxon>
        <taxon>PACMAD clade</taxon>
        <taxon>Panicoideae</taxon>
        <taxon>Andropogonodae</taxon>
        <taxon>Andropogoneae</taxon>
        <taxon>Tripsacinae</taxon>
        <taxon>Zea</taxon>
    </lineage>
</organism>
<feature type="region of interest" description="Disordered" evidence="1">
    <location>
        <begin position="57"/>
        <end position="91"/>
    </location>
</feature>
<proteinExistence type="evidence at transcript level"/>
<dbReference type="EMBL" id="BT042500">
    <property type="protein sequence ID" value="ACF87505.1"/>
    <property type="molecule type" value="mRNA"/>
</dbReference>
<accession>B4FZG2</accession>
<name>B4FZG2_MAIZE</name>